<comment type="caution">
    <text evidence="1">The sequence shown here is derived from an EMBL/GenBank/DDBJ whole genome shotgun (WGS) entry which is preliminary data.</text>
</comment>
<sequence length="79" mass="8633">MIGVVLFAGAQGLSRVTKKLFAQGLVGEDLEMDGESQKEGVLDQIEGGVDHFSVGKEFQTIEVKAVIVEVQIWENQDQI</sequence>
<keyword evidence="2" id="KW-1185">Reference proteome</keyword>
<evidence type="ECO:0000313" key="1">
    <source>
        <dbReference type="EMBL" id="KAK9514909.1"/>
    </source>
</evidence>
<proteinExistence type="predicted"/>
<dbReference type="EMBL" id="JBCEZU010000586">
    <property type="protein sequence ID" value="KAK9514909.1"/>
    <property type="molecule type" value="Genomic_DNA"/>
</dbReference>
<dbReference type="AlphaFoldDB" id="A0AAW1DX25"/>
<name>A0AAW1DX25_ZOAVI</name>
<evidence type="ECO:0000313" key="2">
    <source>
        <dbReference type="Proteomes" id="UP001488805"/>
    </source>
</evidence>
<protein>
    <submittedName>
        <fullName evidence="1">Uncharacterized protein</fullName>
    </submittedName>
</protein>
<reference evidence="1 2" key="1">
    <citation type="journal article" date="2024" name="Genome Biol. Evol.">
        <title>Chromosome-level genome assembly of the viviparous eelpout Zoarces viviparus.</title>
        <authorList>
            <person name="Fuhrmann N."/>
            <person name="Brasseur M.V."/>
            <person name="Bakowski C.E."/>
            <person name="Podsiadlowski L."/>
            <person name="Prost S."/>
            <person name="Krehenwinkel H."/>
            <person name="Mayer C."/>
        </authorList>
    </citation>
    <scope>NUCLEOTIDE SEQUENCE [LARGE SCALE GENOMIC DNA]</scope>
    <source>
        <strain evidence="1">NO-MEL_2022_Ind0_liver</strain>
    </source>
</reference>
<accession>A0AAW1DX25</accession>
<dbReference type="Proteomes" id="UP001488805">
    <property type="component" value="Unassembled WGS sequence"/>
</dbReference>
<gene>
    <name evidence="1" type="ORF">VZT92_025591</name>
</gene>
<organism evidence="1 2">
    <name type="scientific">Zoarces viviparus</name>
    <name type="common">Viviparous eelpout</name>
    <name type="synonym">Blennius viviparus</name>
    <dbReference type="NCBI Taxonomy" id="48416"/>
    <lineage>
        <taxon>Eukaryota</taxon>
        <taxon>Metazoa</taxon>
        <taxon>Chordata</taxon>
        <taxon>Craniata</taxon>
        <taxon>Vertebrata</taxon>
        <taxon>Euteleostomi</taxon>
        <taxon>Actinopterygii</taxon>
        <taxon>Neopterygii</taxon>
        <taxon>Teleostei</taxon>
        <taxon>Neoteleostei</taxon>
        <taxon>Acanthomorphata</taxon>
        <taxon>Eupercaria</taxon>
        <taxon>Perciformes</taxon>
        <taxon>Cottioidei</taxon>
        <taxon>Zoarcales</taxon>
        <taxon>Zoarcidae</taxon>
        <taxon>Zoarcinae</taxon>
        <taxon>Zoarces</taxon>
    </lineage>
</organism>